<evidence type="ECO:0000313" key="17">
    <source>
        <dbReference type="Proteomes" id="UP000246104"/>
    </source>
</evidence>
<evidence type="ECO:0000256" key="8">
    <source>
        <dbReference type="ARBA" id="ARBA00022630"/>
    </source>
</evidence>
<dbReference type="NCBIfam" id="NF003652">
    <property type="entry name" value="PRK05286.2-5"/>
    <property type="match status" value="1"/>
</dbReference>
<dbReference type="PROSITE" id="PS00912">
    <property type="entry name" value="DHODEHASE_2"/>
    <property type="match status" value="1"/>
</dbReference>
<comment type="function">
    <text evidence="2">Catalyzes the conversion of dihydroorotate to orotate with quinone as electron acceptor.</text>
</comment>
<comment type="caution">
    <text evidence="16">The sequence shown here is derived from an EMBL/GenBank/DDBJ whole genome shotgun (WGS) entry which is preliminary data.</text>
</comment>
<dbReference type="SUPFAM" id="SSF51395">
    <property type="entry name" value="FMN-linked oxidoreductases"/>
    <property type="match status" value="1"/>
</dbReference>
<accession>A0A317JP26</accession>
<comment type="similarity">
    <text evidence="5">Belongs to the dihydroorotate dehydrogenase family. Type 2 subfamily.</text>
</comment>
<dbReference type="PANTHER" id="PTHR48109">
    <property type="entry name" value="DIHYDROOROTATE DEHYDROGENASE (QUINONE), MITOCHONDRIAL-RELATED"/>
    <property type="match status" value="1"/>
</dbReference>
<keyword evidence="11" id="KW-0560">Oxidoreductase</keyword>
<dbReference type="AlphaFoldDB" id="A0A317JP26"/>
<dbReference type="InterPro" id="IPR005719">
    <property type="entry name" value="Dihydroorotate_DH_2"/>
</dbReference>
<dbReference type="InterPro" id="IPR005720">
    <property type="entry name" value="Dihydroorotate_DH_cat"/>
</dbReference>
<dbReference type="GO" id="GO:0044205">
    <property type="term" value="P:'de novo' UMP biosynthetic process"/>
    <property type="evidence" value="ECO:0007669"/>
    <property type="project" value="UniProtKB-UniPathway"/>
</dbReference>
<evidence type="ECO:0000256" key="11">
    <source>
        <dbReference type="ARBA" id="ARBA00023002"/>
    </source>
</evidence>
<dbReference type="GO" id="GO:0005737">
    <property type="term" value="C:cytoplasm"/>
    <property type="evidence" value="ECO:0007669"/>
    <property type="project" value="InterPro"/>
</dbReference>
<evidence type="ECO:0000256" key="4">
    <source>
        <dbReference type="ARBA" id="ARBA00005161"/>
    </source>
</evidence>
<dbReference type="EC" id="1.3.5.2" evidence="6 14"/>
<evidence type="ECO:0000259" key="15">
    <source>
        <dbReference type="Pfam" id="PF01180"/>
    </source>
</evidence>
<evidence type="ECO:0000256" key="12">
    <source>
        <dbReference type="ARBA" id="ARBA00023136"/>
    </source>
</evidence>
<proteinExistence type="inferred from homology"/>
<dbReference type="Pfam" id="PF01180">
    <property type="entry name" value="DHO_dh"/>
    <property type="match status" value="1"/>
</dbReference>
<evidence type="ECO:0000256" key="5">
    <source>
        <dbReference type="ARBA" id="ARBA00005359"/>
    </source>
</evidence>
<evidence type="ECO:0000256" key="10">
    <source>
        <dbReference type="ARBA" id="ARBA00022975"/>
    </source>
</evidence>
<organism evidence="16 17">
    <name type="scientific">Candidatus Cerribacteria bacterium 'Amazon FNV 2010 28 9'</name>
    <dbReference type="NCBI Taxonomy" id="2081795"/>
    <lineage>
        <taxon>Bacteria</taxon>
        <taxon>Candidatus Cerribacteria</taxon>
    </lineage>
</organism>
<comment type="cofactor">
    <cofactor evidence="1">
        <name>FMN</name>
        <dbReference type="ChEBI" id="CHEBI:58210"/>
    </cofactor>
</comment>
<dbReference type="InterPro" id="IPR050074">
    <property type="entry name" value="DHO_dehydrogenase"/>
</dbReference>
<name>A0A317JP26_9BACT</name>
<dbReference type="EMBL" id="PSRQ01000028">
    <property type="protein sequence ID" value="PWU23612.1"/>
    <property type="molecule type" value="Genomic_DNA"/>
</dbReference>
<dbReference type="PANTHER" id="PTHR48109:SF4">
    <property type="entry name" value="DIHYDROOROTATE DEHYDROGENASE (QUINONE), MITOCHONDRIAL"/>
    <property type="match status" value="1"/>
</dbReference>
<comment type="pathway">
    <text evidence="4">Pyrimidine metabolism; UMP biosynthesis via de novo pathway; orotate from (S)-dihydroorotate (quinone route): step 1/1.</text>
</comment>
<keyword evidence="8" id="KW-0285">Flavoprotein</keyword>
<dbReference type="GO" id="GO:0106430">
    <property type="term" value="F:dihydroorotate dehydrogenase (quinone) activity"/>
    <property type="evidence" value="ECO:0007669"/>
    <property type="project" value="UniProtKB-EC"/>
</dbReference>
<evidence type="ECO:0000256" key="9">
    <source>
        <dbReference type="ARBA" id="ARBA00022643"/>
    </source>
</evidence>
<keyword evidence="9" id="KW-0288">FMN</keyword>
<evidence type="ECO:0000313" key="16">
    <source>
        <dbReference type="EMBL" id="PWU23612.1"/>
    </source>
</evidence>
<evidence type="ECO:0000256" key="2">
    <source>
        <dbReference type="ARBA" id="ARBA00003125"/>
    </source>
</evidence>
<dbReference type="CDD" id="cd04738">
    <property type="entry name" value="DHOD_2_like"/>
    <property type="match status" value="1"/>
</dbReference>
<evidence type="ECO:0000256" key="7">
    <source>
        <dbReference type="ARBA" id="ARBA00018366"/>
    </source>
</evidence>
<comment type="catalytic activity">
    <reaction evidence="13">
        <text>(S)-dihydroorotate + a quinone = orotate + a quinol</text>
        <dbReference type="Rhea" id="RHEA:30187"/>
        <dbReference type="ChEBI" id="CHEBI:24646"/>
        <dbReference type="ChEBI" id="CHEBI:30839"/>
        <dbReference type="ChEBI" id="CHEBI:30864"/>
        <dbReference type="ChEBI" id="CHEBI:132124"/>
        <dbReference type="EC" id="1.3.5.2"/>
    </reaction>
</comment>
<evidence type="ECO:0000256" key="14">
    <source>
        <dbReference type="NCBIfam" id="TIGR01036"/>
    </source>
</evidence>
<reference evidence="16 17" key="1">
    <citation type="submission" date="2018-02" db="EMBL/GenBank/DDBJ databases">
        <title>Genomic Reconstructions from Amazon Rainforest and Pasture Soil Reveal Novel Insights into the Physiology of Candidate Phyla in Tropical Sites.</title>
        <authorList>
            <person name="Kroeger M.E."/>
            <person name="Delmont T."/>
            <person name="Eren A.M."/>
            <person name="Guo J."/>
            <person name="Meyer K.M."/>
            <person name="Khan K."/>
            <person name="Rodrigues J.L.M."/>
            <person name="Bohannan B.J.M."/>
            <person name="Tringe S."/>
            <person name="Borges C.D."/>
            <person name="Tiedje J."/>
            <person name="Tsai S.M."/>
            <person name="Nusslein K."/>
        </authorList>
    </citation>
    <scope>NUCLEOTIDE SEQUENCE [LARGE SCALE GENOMIC DNA]</scope>
    <source>
        <strain evidence="16">Amazon FNV 2010 28 9</strain>
    </source>
</reference>
<dbReference type="Gene3D" id="3.20.20.70">
    <property type="entry name" value="Aldolase class I"/>
    <property type="match status" value="1"/>
</dbReference>
<dbReference type="UniPathway" id="UPA00070">
    <property type="reaction ID" value="UER00946"/>
</dbReference>
<protein>
    <recommendedName>
        <fullName evidence="7 14">Dihydroorotate dehydrogenase (quinone)</fullName>
        <ecNumber evidence="6 14">1.3.5.2</ecNumber>
    </recommendedName>
</protein>
<keyword evidence="10" id="KW-0665">Pyrimidine biosynthesis</keyword>
<evidence type="ECO:0000256" key="13">
    <source>
        <dbReference type="ARBA" id="ARBA00048639"/>
    </source>
</evidence>
<dbReference type="GO" id="GO:0006207">
    <property type="term" value="P:'de novo' pyrimidine nucleobase biosynthetic process"/>
    <property type="evidence" value="ECO:0007669"/>
    <property type="project" value="UniProtKB-UniRule"/>
</dbReference>
<evidence type="ECO:0000256" key="6">
    <source>
        <dbReference type="ARBA" id="ARBA00012791"/>
    </source>
</evidence>
<sequence>MTCIHHALFATTTNVPTESSFYHRNVEPFLQNRDSERWHIFARHALAIAGFSPLTAQFLKLCIDEHTRFCDPRLRITLDQKRTFDNPLLVGAGWDKTGSAAYGLYTLGFAGEETGTVVPLPQPGNQKPRQEVKDGVCLNSLGFNSPGMLAVQQNVYRAQNLGIPLGINIGKNKETSLENAVNDYVAVLRCLYLYATYIAINVSSPNTVGLRDLQQTKFLADILQALNDTMRELGILLPLFVKISPDLTFQQLDEVIDTVLLQHAAGIIAANTTTNELLKAAYGWQGKSGGISGNDPTYKRMVLTIVDYIFSKTKGQLQVIGVGGISTADDAWNMITHGASLVQVVTGIRNIGPSIAGKINRGLMKQLDKEGIDNIINAVGIHASRN</sequence>
<keyword evidence="12" id="KW-0472">Membrane</keyword>
<evidence type="ECO:0000256" key="1">
    <source>
        <dbReference type="ARBA" id="ARBA00001917"/>
    </source>
</evidence>
<dbReference type="InterPro" id="IPR001295">
    <property type="entry name" value="Dihydroorotate_DH_CS"/>
</dbReference>
<dbReference type="InterPro" id="IPR013785">
    <property type="entry name" value="Aldolase_TIM"/>
</dbReference>
<evidence type="ECO:0000256" key="3">
    <source>
        <dbReference type="ARBA" id="ARBA00004370"/>
    </source>
</evidence>
<dbReference type="Proteomes" id="UP000246104">
    <property type="component" value="Unassembled WGS sequence"/>
</dbReference>
<dbReference type="GO" id="GO:0005886">
    <property type="term" value="C:plasma membrane"/>
    <property type="evidence" value="ECO:0007669"/>
    <property type="project" value="TreeGrafter"/>
</dbReference>
<gene>
    <name evidence="16" type="ORF">C5B42_02340</name>
</gene>
<dbReference type="NCBIfam" id="TIGR01036">
    <property type="entry name" value="pyrD_sub2"/>
    <property type="match status" value="1"/>
</dbReference>
<feature type="domain" description="Dihydroorotate dehydrogenase catalytic" evidence="15">
    <location>
        <begin position="82"/>
        <end position="367"/>
    </location>
</feature>
<comment type="subcellular location">
    <subcellularLocation>
        <location evidence="3">Membrane</location>
    </subcellularLocation>
</comment>